<protein>
    <recommendedName>
        <fullName evidence="3">DUF4219 domain-containing protein</fullName>
    </recommendedName>
</protein>
<comment type="caution">
    <text evidence="1">The sequence shown here is derived from an EMBL/GenBank/DDBJ whole genome shotgun (WGS) entry which is preliminary data.</text>
</comment>
<evidence type="ECO:0000313" key="1">
    <source>
        <dbReference type="EMBL" id="KAL2635680.1"/>
    </source>
</evidence>
<organism evidence="1 2">
    <name type="scientific">Riccia fluitans</name>
    <dbReference type="NCBI Taxonomy" id="41844"/>
    <lineage>
        <taxon>Eukaryota</taxon>
        <taxon>Viridiplantae</taxon>
        <taxon>Streptophyta</taxon>
        <taxon>Embryophyta</taxon>
        <taxon>Marchantiophyta</taxon>
        <taxon>Marchantiopsida</taxon>
        <taxon>Marchantiidae</taxon>
        <taxon>Marchantiales</taxon>
        <taxon>Ricciaceae</taxon>
        <taxon>Riccia</taxon>
    </lineage>
</organism>
<reference evidence="1 2" key="1">
    <citation type="submission" date="2024-09" db="EMBL/GenBank/DDBJ databases">
        <title>Chromosome-scale assembly of Riccia fluitans.</title>
        <authorList>
            <person name="Paukszto L."/>
            <person name="Sawicki J."/>
            <person name="Karawczyk K."/>
            <person name="Piernik-Szablinska J."/>
            <person name="Szczecinska M."/>
            <person name="Mazdziarz M."/>
        </authorList>
    </citation>
    <scope>NUCLEOTIDE SEQUENCE [LARGE SCALE GENOMIC DNA]</scope>
    <source>
        <strain evidence="1">Rf_01</strain>
        <tissue evidence="1">Aerial parts of the thallus</tissue>
    </source>
</reference>
<dbReference type="Proteomes" id="UP001605036">
    <property type="component" value="Unassembled WGS sequence"/>
</dbReference>
<dbReference type="EMBL" id="JBHFFA010000003">
    <property type="protein sequence ID" value="KAL2635680.1"/>
    <property type="molecule type" value="Genomic_DNA"/>
</dbReference>
<name>A0ABD1YYW7_9MARC</name>
<dbReference type="AlphaFoldDB" id="A0ABD1YYW7"/>
<evidence type="ECO:0008006" key="3">
    <source>
        <dbReference type="Google" id="ProtNLM"/>
    </source>
</evidence>
<gene>
    <name evidence="1" type="ORF">R1flu_007159</name>
</gene>
<accession>A0ABD1YYW7</accession>
<keyword evidence="2" id="KW-1185">Reference proteome</keyword>
<sequence>MTSRIDEFILNKSLMLSGPQNYSSWKLSICMALGEKDLWGAVTGSEKLDAFPDENDGNAIKHNKKQSRALIHIMLNVKKNIIPIVQLKKFGKSLLQDLMISTRVEWQN</sequence>
<proteinExistence type="predicted"/>
<evidence type="ECO:0000313" key="2">
    <source>
        <dbReference type="Proteomes" id="UP001605036"/>
    </source>
</evidence>